<proteinExistence type="predicted"/>
<accession>A0A915HSQ9</accession>
<sequence length="85" mass="9498">MPTASQEFESICNKYSVPEVEEKNDPVDDINDNELVLKGDIAMEETSTDTSNCKCNWASNTLLIGCKSAQSPNCRGYYHQVCENM</sequence>
<dbReference type="WBParaSite" id="nRc.2.0.1.t04412-RA">
    <property type="protein sequence ID" value="nRc.2.0.1.t04412-RA"/>
    <property type="gene ID" value="nRc.2.0.1.g04412"/>
</dbReference>
<evidence type="ECO:0000313" key="2">
    <source>
        <dbReference type="WBParaSite" id="nRc.2.0.1.t04412-RA"/>
    </source>
</evidence>
<dbReference type="Proteomes" id="UP000887565">
    <property type="component" value="Unplaced"/>
</dbReference>
<protein>
    <submittedName>
        <fullName evidence="2">Uncharacterized protein</fullName>
    </submittedName>
</protein>
<dbReference type="AlphaFoldDB" id="A0A915HSQ9"/>
<name>A0A915HSQ9_ROMCU</name>
<organism evidence="1 2">
    <name type="scientific">Romanomermis culicivorax</name>
    <name type="common">Nematode worm</name>
    <dbReference type="NCBI Taxonomy" id="13658"/>
    <lineage>
        <taxon>Eukaryota</taxon>
        <taxon>Metazoa</taxon>
        <taxon>Ecdysozoa</taxon>
        <taxon>Nematoda</taxon>
        <taxon>Enoplea</taxon>
        <taxon>Dorylaimia</taxon>
        <taxon>Mermithida</taxon>
        <taxon>Mermithoidea</taxon>
        <taxon>Mermithidae</taxon>
        <taxon>Romanomermis</taxon>
    </lineage>
</organism>
<keyword evidence="1" id="KW-1185">Reference proteome</keyword>
<evidence type="ECO:0000313" key="1">
    <source>
        <dbReference type="Proteomes" id="UP000887565"/>
    </source>
</evidence>
<reference evidence="2" key="1">
    <citation type="submission" date="2022-11" db="UniProtKB">
        <authorList>
            <consortium name="WormBaseParasite"/>
        </authorList>
    </citation>
    <scope>IDENTIFICATION</scope>
</reference>